<accession>A0A175YF89</accession>
<feature type="compositionally biased region" description="Basic and acidic residues" evidence="1">
    <location>
        <begin position="1"/>
        <end position="16"/>
    </location>
</feature>
<keyword evidence="4" id="KW-1185">Reference proteome</keyword>
<feature type="region of interest" description="Disordered" evidence="1">
    <location>
        <begin position="1"/>
        <end position="78"/>
    </location>
</feature>
<proteinExistence type="predicted"/>
<reference evidence="3" key="2">
    <citation type="submission" date="2022-03" db="EMBL/GenBank/DDBJ databases">
        <title>Draft title - Genomic analysis of global carrot germplasm unveils the trajectory of domestication and the origin of high carotenoid orange carrot.</title>
        <authorList>
            <person name="Iorizzo M."/>
            <person name="Ellison S."/>
            <person name="Senalik D."/>
            <person name="Macko-Podgorni A."/>
            <person name="Grzebelus D."/>
            <person name="Bostan H."/>
            <person name="Rolling W."/>
            <person name="Curaba J."/>
            <person name="Simon P."/>
        </authorList>
    </citation>
    <scope>NUCLEOTIDE SEQUENCE</scope>
    <source>
        <tissue evidence="3">Leaf</tissue>
    </source>
</reference>
<dbReference type="EMBL" id="CP093351">
    <property type="protein sequence ID" value="WOH14511.1"/>
    <property type="molecule type" value="Genomic_DNA"/>
</dbReference>
<gene>
    <name evidence="2" type="ORF">DCAR_029543</name>
    <name evidence="3" type="ORF">DCAR_0934030</name>
</gene>
<dbReference type="AlphaFoldDB" id="A0A175YF89"/>
<dbReference type="PANTHER" id="PTHR35282:SF2">
    <property type="entry name" value="F5D14.24 PROTEIN"/>
    <property type="match status" value="1"/>
</dbReference>
<dbReference type="PANTHER" id="PTHR35282">
    <property type="entry name" value="F5D14.24 PROTEIN"/>
    <property type="match status" value="1"/>
</dbReference>
<feature type="compositionally biased region" description="Basic and acidic residues" evidence="1">
    <location>
        <begin position="37"/>
        <end position="55"/>
    </location>
</feature>
<protein>
    <submittedName>
        <fullName evidence="2">Uncharacterized protein</fullName>
    </submittedName>
</protein>
<dbReference type="Pfam" id="PF21737">
    <property type="entry name" value="DUF6865"/>
    <property type="match status" value="1"/>
</dbReference>
<dbReference type="Gramene" id="KZM81930">
    <property type="protein sequence ID" value="KZM81930"/>
    <property type="gene ID" value="DCAR_029543"/>
</dbReference>
<name>A0A175YF89_DAUCS</name>
<evidence type="ECO:0000256" key="1">
    <source>
        <dbReference type="SAM" id="MobiDB-lite"/>
    </source>
</evidence>
<dbReference type="EMBL" id="LNRQ01000009">
    <property type="protein sequence ID" value="KZM81930.1"/>
    <property type="molecule type" value="Genomic_DNA"/>
</dbReference>
<organism evidence="2">
    <name type="scientific">Daucus carota subsp. sativus</name>
    <name type="common">Carrot</name>
    <dbReference type="NCBI Taxonomy" id="79200"/>
    <lineage>
        <taxon>Eukaryota</taxon>
        <taxon>Viridiplantae</taxon>
        <taxon>Streptophyta</taxon>
        <taxon>Embryophyta</taxon>
        <taxon>Tracheophyta</taxon>
        <taxon>Spermatophyta</taxon>
        <taxon>Magnoliopsida</taxon>
        <taxon>eudicotyledons</taxon>
        <taxon>Gunneridae</taxon>
        <taxon>Pentapetalae</taxon>
        <taxon>asterids</taxon>
        <taxon>campanulids</taxon>
        <taxon>Apiales</taxon>
        <taxon>Apiaceae</taxon>
        <taxon>Apioideae</taxon>
        <taxon>Scandiceae</taxon>
        <taxon>Daucinae</taxon>
        <taxon>Daucus</taxon>
        <taxon>Daucus sect. Daucus</taxon>
    </lineage>
</organism>
<evidence type="ECO:0000313" key="4">
    <source>
        <dbReference type="Proteomes" id="UP000077755"/>
    </source>
</evidence>
<dbReference type="InterPro" id="IPR049198">
    <property type="entry name" value="DUF6865"/>
</dbReference>
<dbReference type="Proteomes" id="UP000077755">
    <property type="component" value="Chromosome 9"/>
</dbReference>
<evidence type="ECO:0000313" key="3">
    <source>
        <dbReference type="EMBL" id="WOH14511.1"/>
    </source>
</evidence>
<evidence type="ECO:0000313" key="2">
    <source>
        <dbReference type="EMBL" id="KZM81930.1"/>
    </source>
</evidence>
<sequence>MDKTKSEKESSEESTRESLIALSHCLPDSPKPSTKTLSRDHSFKDINGDRAESHRSKLIAISNKQSSDKKARPVSPGA</sequence>
<reference evidence="2" key="1">
    <citation type="journal article" date="2016" name="Nat. Genet.">
        <title>A high-quality carrot genome assembly provides new insights into carotenoid accumulation and asterid genome evolution.</title>
        <authorList>
            <person name="Iorizzo M."/>
            <person name="Ellison S."/>
            <person name="Senalik D."/>
            <person name="Zeng P."/>
            <person name="Satapoomin P."/>
            <person name="Huang J."/>
            <person name="Bowman M."/>
            <person name="Iovene M."/>
            <person name="Sanseverino W."/>
            <person name="Cavagnaro P."/>
            <person name="Yildiz M."/>
            <person name="Macko-Podgorni A."/>
            <person name="Moranska E."/>
            <person name="Grzebelus E."/>
            <person name="Grzebelus D."/>
            <person name="Ashrafi H."/>
            <person name="Zheng Z."/>
            <person name="Cheng S."/>
            <person name="Spooner D."/>
            <person name="Van Deynze A."/>
            <person name="Simon P."/>
        </authorList>
    </citation>
    <scope>NUCLEOTIDE SEQUENCE [LARGE SCALE GENOMIC DNA]</scope>
    <source>
        <tissue evidence="2">Leaf</tissue>
    </source>
</reference>